<evidence type="ECO:0000313" key="2">
    <source>
        <dbReference type="Proteomes" id="UP000261811"/>
    </source>
</evidence>
<proteinExistence type="predicted"/>
<dbReference type="Proteomes" id="UP000261811">
    <property type="component" value="Unassembled WGS sequence"/>
</dbReference>
<dbReference type="Gene3D" id="3.10.129.10">
    <property type="entry name" value="Hotdog Thioesterase"/>
    <property type="match status" value="1"/>
</dbReference>
<accession>A0A372JF73</accession>
<gene>
    <name evidence="1" type="ORF">DZF91_26505</name>
</gene>
<keyword evidence="2" id="KW-1185">Reference proteome</keyword>
<dbReference type="RefSeq" id="WP_117359901.1">
    <property type="nucleotide sequence ID" value="NZ_QURH01000740.1"/>
</dbReference>
<dbReference type="SUPFAM" id="SSF54637">
    <property type="entry name" value="Thioesterase/thiol ester dehydrase-isomerase"/>
    <property type="match status" value="1"/>
</dbReference>
<dbReference type="EMBL" id="QURH01000740">
    <property type="protein sequence ID" value="RFU38661.1"/>
    <property type="molecule type" value="Genomic_DNA"/>
</dbReference>
<organism evidence="1 2">
    <name type="scientific">Actinomadura logoneensis</name>
    <dbReference type="NCBI Taxonomy" id="2293572"/>
    <lineage>
        <taxon>Bacteria</taxon>
        <taxon>Bacillati</taxon>
        <taxon>Actinomycetota</taxon>
        <taxon>Actinomycetes</taxon>
        <taxon>Streptosporangiales</taxon>
        <taxon>Thermomonosporaceae</taxon>
        <taxon>Actinomadura</taxon>
    </lineage>
</organism>
<name>A0A372JF73_9ACTN</name>
<dbReference type="OrthoDB" id="5495835at2"/>
<dbReference type="InterPro" id="IPR029069">
    <property type="entry name" value="HotDog_dom_sf"/>
</dbReference>
<evidence type="ECO:0008006" key="3">
    <source>
        <dbReference type="Google" id="ProtNLM"/>
    </source>
</evidence>
<protein>
    <recommendedName>
        <fullName evidence="3">Thioesterase family protein</fullName>
    </recommendedName>
</protein>
<comment type="caution">
    <text evidence="1">The sequence shown here is derived from an EMBL/GenBank/DDBJ whole genome shotgun (WGS) entry which is preliminary data.</text>
</comment>
<reference evidence="1 2" key="1">
    <citation type="submission" date="2018-08" db="EMBL/GenBank/DDBJ databases">
        <title>Actinomadura jelena sp. nov., a novel Actinomycete isolated from soil in Chad.</title>
        <authorList>
            <person name="Shi L."/>
        </authorList>
    </citation>
    <scope>NUCLEOTIDE SEQUENCE [LARGE SCALE GENOMIC DNA]</scope>
    <source>
        <strain evidence="1 2">NEAU-G17</strain>
    </source>
</reference>
<evidence type="ECO:0000313" key="1">
    <source>
        <dbReference type="EMBL" id="RFU38661.1"/>
    </source>
</evidence>
<sequence length="236" mass="24474">MLVEARFHGPDNSGNGGYVAGLLASEVAGDAAPDGVRVALRLPPPLETPLRVADEDGARGHLTLWDGERLVAEARADGFGADPVPAVAPDAAARAAEKFNPGGDHPFPGCFVCGPDRAPGDGMRLAPGPVDGLDGTVACPWTPWDAPTTALVWAALDCPGGWAFDPAGSRPAVLGTMTARVHDLPEAGEPCVAVGVARRREGRKMFAGSAVYGADGRLIGRAEQIWIEVDPDRFRA</sequence>
<dbReference type="AlphaFoldDB" id="A0A372JF73"/>